<dbReference type="InterPro" id="IPR009012">
    <property type="entry name" value="GrpE_head"/>
</dbReference>
<dbReference type="Gene3D" id="2.30.22.10">
    <property type="entry name" value="Head domain of nucleotide exchange factor GrpE"/>
    <property type="match status" value="1"/>
</dbReference>
<dbReference type="CDD" id="cd00446">
    <property type="entry name" value="GrpE"/>
    <property type="match status" value="1"/>
</dbReference>
<dbReference type="PANTHER" id="PTHR21237:SF23">
    <property type="entry name" value="GRPE PROTEIN HOMOLOG, MITOCHONDRIAL"/>
    <property type="match status" value="1"/>
</dbReference>
<name>A0A178ZA35_9EURO</name>
<keyword evidence="3" id="KW-0143">Chaperone</keyword>
<dbReference type="EMBL" id="LVYI01000010">
    <property type="protein sequence ID" value="OAP55945.1"/>
    <property type="molecule type" value="Genomic_DNA"/>
</dbReference>
<evidence type="ECO:0000256" key="4">
    <source>
        <dbReference type="RuleBase" id="RU004478"/>
    </source>
</evidence>
<dbReference type="GO" id="GO:0006457">
    <property type="term" value="P:protein folding"/>
    <property type="evidence" value="ECO:0007669"/>
    <property type="project" value="InterPro"/>
</dbReference>
<dbReference type="InterPro" id="IPR013805">
    <property type="entry name" value="GrpE_CC"/>
</dbReference>
<evidence type="ECO:0000256" key="3">
    <source>
        <dbReference type="ARBA" id="ARBA00023186"/>
    </source>
</evidence>
<dbReference type="SUPFAM" id="SSF51064">
    <property type="entry name" value="Head domain of nucleotide exchange factor GrpE"/>
    <property type="match status" value="1"/>
</dbReference>
<proteinExistence type="inferred from homology"/>
<dbReference type="Pfam" id="PF01025">
    <property type="entry name" value="GrpE"/>
    <property type="match status" value="1"/>
</dbReference>
<dbReference type="GO" id="GO:0001405">
    <property type="term" value="C:PAM complex, Tim23 associated import motor"/>
    <property type="evidence" value="ECO:0007669"/>
    <property type="project" value="TreeGrafter"/>
</dbReference>
<evidence type="ECO:0000313" key="7">
    <source>
        <dbReference type="Proteomes" id="UP000078343"/>
    </source>
</evidence>
<gene>
    <name evidence="6" type="ORF">AYL99_10097</name>
</gene>
<dbReference type="Proteomes" id="UP000078343">
    <property type="component" value="Unassembled WGS sequence"/>
</dbReference>
<sequence>MLRKQLFRQVRTVSESLSASPHLIRRSPFSSATFIAPRACRPASLSSRIGQRWQSTEAQQQKPATDAAPSSEEAKAVEEAKQDPLKEELEKAKREVIDLKDKYLRSVADYRNLQERTRRDMESARQFAIQRFATDLLDSIDNLDRALSSVPQSALGLTSGTTTTSNTSSADSNVAASAESTSEPNKDLVNLFSGLKMTEDILMSTLKKHGLERFDPMEGGGRKFDPNTDEATFFTKVEGKEDGDVFYTQSKGYRLNGRVVRAAKVGVVKNS</sequence>
<feature type="region of interest" description="Disordered" evidence="5">
    <location>
        <begin position="45"/>
        <end position="86"/>
    </location>
</feature>
<dbReference type="SUPFAM" id="SSF58014">
    <property type="entry name" value="Coiled-coil domain of nucleotide exchange factor GrpE"/>
    <property type="match status" value="1"/>
</dbReference>
<organism evidence="6 7">
    <name type="scientific">Fonsecaea erecta</name>
    <dbReference type="NCBI Taxonomy" id="1367422"/>
    <lineage>
        <taxon>Eukaryota</taxon>
        <taxon>Fungi</taxon>
        <taxon>Dikarya</taxon>
        <taxon>Ascomycota</taxon>
        <taxon>Pezizomycotina</taxon>
        <taxon>Eurotiomycetes</taxon>
        <taxon>Chaetothyriomycetidae</taxon>
        <taxon>Chaetothyriales</taxon>
        <taxon>Herpotrichiellaceae</taxon>
        <taxon>Fonsecaea</taxon>
    </lineage>
</organism>
<feature type="region of interest" description="Disordered" evidence="5">
    <location>
        <begin position="153"/>
        <end position="183"/>
    </location>
</feature>
<feature type="compositionally biased region" description="Polar residues" evidence="5">
    <location>
        <begin position="45"/>
        <end position="63"/>
    </location>
</feature>
<evidence type="ECO:0000256" key="2">
    <source>
        <dbReference type="ARBA" id="ARBA00014521"/>
    </source>
</evidence>
<dbReference type="GO" id="GO:0042803">
    <property type="term" value="F:protein homodimerization activity"/>
    <property type="evidence" value="ECO:0007669"/>
    <property type="project" value="InterPro"/>
</dbReference>
<dbReference type="PANTHER" id="PTHR21237">
    <property type="entry name" value="GRPE PROTEIN"/>
    <property type="match status" value="1"/>
</dbReference>
<feature type="compositionally biased region" description="Basic and acidic residues" evidence="5">
    <location>
        <begin position="72"/>
        <end position="86"/>
    </location>
</feature>
<dbReference type="GeneID" id="30014265"/>
<dbReference type="AlphaFoldDB" id="A0A178ZA35"/>
<dbReference type="Gene3D" id="3.90.20.20">
    <property type="match status" value="1"/>
</dbReference>
<comment type="caution">
    <text evidence="6">The sequence shown here is derived from an EMBL/GenBank/DDBJ whole genome shotgun (WGS) entry which is preliminary data.</text>
</comment>
<feature type="compositionally biased region" description="Low complexity" evidence="5">
    <location>
        <begin position="153"/>
        <end position="180"/>
    </location>
</feature>
<evidence type="ECO:0000313" key="6">
    <source>
        <dbReference type="EMBL" id="OAP55945.1"/>
    </source>
</evidence>
<evidence type="ECO:0000256" key="1">
    <source>
        <dbReference type="ARBA" id="ARBA00009054"/>
    </source>
</evidence>
<evidence type="ECO:0000256" key="5">
    <source>
        <dbReference type="SAM" id="MobiDB-lite"/>
    </source>
</evidence>
<protein>
    <recommendedName>
        <fullName evidence="2">GrpE protein homolog, mitochondrial</fullName>
    </recommendedName>
</protein>
<keyword evidence="7" id="KW-1185">Reference proteome</keyword>
<dbReference type="GO" id="GO:0000774">
    <property type="term" value="F:adenyl-nucleotide exchange factor activity"/>
    <property type="evidence" value="ECO:0007669"/>
    <property type="project" value="InterPro"/>
</dbReference>
<dbReference type="OrthoDB" id="201635at2759"/>
<accession>A0A178ZA35</accession>
<dbReference type="STRING" id="1367422.A0A178ZA35"/>
<dbReference type="GO" id="GO:0051082">
    <property type="term" value="F:unfolded protein binding"/>
    <property type="evidence" value="ECO:0007669"/>
    <property type="project" value="TreeGrafter"/>
</dbReference>
<reference evidence="6 7" key="1">
    <citation type="submission" date="2016-04" db="EMBL/GenBank/DDBJ databases">
        <title>Draft genome of Fonsecaea erecta CBS 125763.</title>
        <authorList>
            <person name="Weiss V.A."/>
            <person name="Vicente V.A."/>
            <person name="Raittz R.T."/>
            <person name="Moreno L.F."/>
            <person name="De Souza E.M."/>
            <person name="Pedrosa F.O."/>
            <person name="Steffens M.B."/>
            <person name="Faoro H."/>
            <person name="Tadra-Sfeir M.Z."/>
            <person name="Najafzadeh M.J."/>
            <person name="Felipe M.S."/>
            <person name="Teixeira M."/>
            <person name="Sun J."/>
            <person name="Xi L."/>
            <person name="Gomes R."/>
            <person name="De Azevedo C.M."/>
            <person name="Salgado C.G."/>
            <person name="Da Silva M.B."/>
            <person name="Nascimento M.F."/>
            <person name="Queiroz-Telles F."/>
            <person name="Attili D.S."/>
            <person name="Gorbushina A."/>
        </authorList>
    </citation>
    <scope>NUCLEOTIDE SEQUENCE [LARGE SCALE GENOMIC DNA]</scope>
    <source>
        <strain evidence="6 7">CBS 125763</strain>
    </source>
</reference>
<comment type="similarity">
    <text evidence="1 4">Belongs to the GrpE family.</text>
</comment>
<dbReference type="GO" id="GO:0051087">
    <property type="term" value="F:protein-folding chaperone binding"/>
    <property type="evidence" value="ECO:0007669"/>
    <property type="project" value="InterPro"/>
</dbReference>
<dbReference type="GO" id="GO:0030150">
    <property type="term" value="P:protein import into mitochondrial matrix"/>
    <property type="evidence" value="ECO:0007669"/>
    <property type="project" value="TreeGrafter"/>
</dbReference>
<dbReference type="InterPro" id="IPR000740">
    <property type="entry name" value="GrpE"/>
</dbReference>
<dbReference type="PRINTS" id="PR00773">
    <property type="entry name" value="GRPEPROTEIN"/>
</dbReference>
<dbReference type="RefSeq" id="XP_018689312.1">
    <property type="nucleotide sequence ID" value="XM_018841603.1"/>
</dbReference>
<dbReference type="HAMAP" id="MF_01151">
    <property type="entry name" value="GrpE"/>
    <property type="match status" value="1"/>
</dbReference>